<comment type="caution">
    <text evidence="3">The sequence shown here is derived from an EMBL/GenBank/DDBJ whole genome shotgun (WGS) entry which is preliminary data.</text>
</comment>
<dbReference type="GO" id="GO:0004364">
    <property type="term" value="F:glutathione transferase activity"/>
    <property type="evidence" value="ECO:0007669"/>
    <property type="project" value="TreeGrafter"/>
</dbReference>
<dbReference type="AlphaFoldDB" id="A0A9P3HCS4"/>
<evidence type="ECO:0000313" key="4">
    <source>
        <dbReference type="Proteomes" id="UP000827284"/>
    </source>
</evidence>
<feature type="domain" description="GST C-terminal" evidence="2">
    <location>
        <begin position="103"/>
        <end position="240"/>
    </location>
</feature>
<protein>
    <recommendedName>
        <fullName evidence="5">Glutathione S-transferase</fullName>
    </recommendedName>
</protein>
<evidence type="ECO:0000259" key="1">
    <source>
        <dbReference type="PROSITE" id="PS50404"/>
    </source>
</evidence>
<dbReference type="InterPro" id="IPR050213">
    <property type="entry name" value="GST_superfamily"/>
</dbReference>
<dbReference type="Gene3D" id="3.40.30.10">
    <property type="entry name" value="Glutaredoxin"/>
    <property type="match status" value="1"/>
</dbReference>
<dbReference type="InterPro" id="IPR036282">
    <property type="entry name" value="Glutathione-S-Trfase_C_sf"/>
</dbReference>
<reference evidence="3" key="1">
    <citation type="submission" date="2021-11" db="EMBL/GenBank/DDBJ databases">
        <authorList>
            <person name="Herlambang A."/>
            <person name="Guo Y."/>
            <person name="Takashima Y."/>
            <person name="Nishizawa T."/>
        </authorList>
    </citation>
    <scope>NUCLEOTIDE SEQUENCE</scope>
    <source>
        <strain evidence="3">E1425</strain>
    </source>
</reference>
<dbReference type="SUPFAM" id="SSF52833">
    <property type="entry name" value="Thioredoxin-like"/>
    <property type="match status" value="1"/>
</dbReference>
<dbReference type="Proteomes" id="UP000827284">
    <property type="component" value="Unassembled WGS sequence"/>
</dbReference>
<dbReference type="InterPro" id="IPR004045">
    <property type="entry name" value="Glutathione_S-Trfase_N"/>
</dbReference>
<dbReference type="PANTHER" id="PTHR11571">
    <property type="entry name" value="GLUTATHIONE S-TRANSFERASE"/>
    <property type="match status" value="1"/>
</dbReference>
<dbReference type="GO" id="GO:0006749">
    <property type="term" value="P:glutathione metabolic process"/>
    <property type="evidence" value="ECO:0007669"/>
    <property type="project" value="TreeGrafter"/>
</dbReference>
<keyword evidence="4" id="KW-1185">Reference proteome</keyword>
<sequence length="262" mass="29796">MKVYNLDSTENSKLIKAEGLQYKLLYFGMHYGGTSARGILAYANADWEPVFPTPNWGVEKPNAPFEMIPVLTVIHPTGQKLVLAENVAIDIFLAKQFGLHGENAWEEALINSFYSNSNTFFYQEIMNIFFWESSSKDEEEKAKYLDTFLNEQLSNWARIHEAHLENNHLNGHYVGNRATLADIRTTTMLDSLEKIIGKERVATVVNEAKTPGILKVRHLVESKDSYAGWIQSAEYKKLDVKSESMLRDHHPELLPSSAVESK</sequence>
<evidence type="ECO:0000313" key="3">
    <source>
        <dbReference type="EMBL" id="GJJ74165.1"/>
    </source>
</evidence>
<name>A0A9P3HCS4_9FUNG</name>
<organism evidence="3 4">
    <name type="scientific">Entomortierella parvispora</name>
    <dbReference type="NCBI Taxonomy" id="205924"/>
    <lineage>
        <taxon>Eukaryota</taxon>
        <taxon>Fungi</taxon>
        <taxon>Fungi incertae sedis</taxon>
        <taxon>Mucoromycota</taxon>
        <taxon>Mortierellomycotina</taxon>
        <taxon>Mortierellomycetes</taxon>
        <taxon>Mortierellales</taxon>
        <taxon>Mortierellaceae</taxon>
        <taxon>Entomortierella</taxon>
    </lineage>
</organism>
<proteinExistence type="predicted"/>
<evidence type="ECO:0000259" key="2">
    <source>
        <dbReference type="PROSITE" id="PS50405"/>
    </source>
</evidence>
<dbReference type="Gene3D" id="1.20.1050.10">
    <property type="match status" value="1"/>
</dbReference>
<reference evidence="3" key="2">
    <citation type="journal article" date="2022" name="Microbiol. Resour. Announc.">
        <title>Whole-Genome Sequence of Entomortierella parvispora E1425, a Mucoromycotan Fungus Associated with Burkholderiaceae-Related Endosymbiotic Bacteria.</title>
        <authorList>
            <person name="Herlambang A."/>
            <person name="Guo Y."/>
            <person name="Takashima Y."/>
            <person name="Narisawa K."/>
            <person name="Ohta H."/>
            <person name="Nishizawa T."/>
        </authorList>
    </citation>
    <scope>NUCLEOTIDE SEQUENCE</scope>
    <source>
        <strain evidence="3">E1425</strain>
    </source>
</reference>
<dbReference type="EMBL" id="BQFW01000008">
    <property type="protein sequence ID" value="GJJ74165.1"/>
    <property type="molecule type" value="Genomic_DNA"/>
</dbReference>
<dbReference type="InterPro" id="IPR004046">
    <property type="entry name" value="GST_C"/>
</dbReference>
<dbReference type="InterPro" id="IPR036249">
    <property type="entry name" value="Thioredoxin-like_sf"/>
</dbReference>
<dbReference type="PANTHER" id="PTHR11571:SF150">
    <property type="entry name" value="GLUTATHIONE S-TRANSFERASE"/>
    <property type="match status" value="1"/>
</dbReference>
<dbReference type="InterPro" id="IPR010987">
    <property type="entry name" value="Glutathione-S-Trfase_C-like"/>
</dbReference>
<dbReference type="Pfam" id="PF14497">
    <property type="entry name" value="GST_C_3"/>
    <property type="match status" value="1"/>
</dbReference>
<accession>A0A9P3HCS4</accession>
<gene>
    <name evidence="3" type="ORF">EMPS_06523</name>
</gene>
<feature type="domain" description="GST N-terminal" evidence="1">
    <location>
        <begin position="20"/>
        <end position="101"/>
    </location>
</feature>
<dbReference type="PROSITE" id="PS50405">
    <property type="entry name" value="GST_CTER"/>
    <property type="match status" value="1"/>
</dbReference>
<dbReference type="PROSITE" id="PS50404">
    <property type="entry name" value="GST_NTER"/>
    <property type="match status" value="1"/>
</dbReference>
<dbReference type="SUPFAM" id="SSF47616">
    <property type="entry name" value="GST C-terminal domain-like"/>
    <property type="match status" value="1"/>
</dbReference>
<dbReference type="OrthoDB" id="414243at2759"/>
<evidence type="ECO:0008006" key="5">
    <source>
        <dbReference type="Google" id="ProtNLM"/>
    </source>
</evidence>